<dbReference type="AlphaFoldDB" id="A0A554LKF3"/>
<keyword evidence="3" id="KW-0472">Membrane</keyword>
<comment type="similarity">
    <text evidence="1">Belongs to the UPF0749 family.</text>
</comment>
<evidence type="ECO:0000313" key="4">
    <source>
        <dbReference type="EMBL" id="TSC93340.1"/>
    </source>
</evidence>
<evidence type="ECO:0000256" key="1">
    <source>
        <dbReference type="ARBA" id="ARBA00009108"/>
    </source>
</evidence>
<comment type="caution">
    <text evidence="4">The sequence shown here is derived from an EMBL/GenBank/DDBJ whole genome shotgun (WGS) entry which is preliminary data.</text>
</comment>
<dbReference type="InterPro" id="IPR010273">
    <property type="entry name" value="DUF881"/>
</dbReference>
<keyword evidence="2" id="KW-0175">Coiled coil</keyword>
<feature type="transmembrane region" description="Helical" evidence="3">
    <location>
        <begin position="12"/>
        <end position="30"/>
    </location>
</feature>
<reference evidence="4 5" key="1">
    <citation type="submission" date="2017-07" db="EMBL/GenBank/DDBJ databases">
        <title>Mechanisms for carbon and nitrogen cycling indicate functional differentiation within the Candidate Phyla Radiation.</title>
        <authorList>
            <person name="Danczak R.E."/>
            <person name="Johnston M.D."/>
            <person name="Kenah C."/>
            <person name="Slattery M."/>
            <person name="Wrighton K.C."/>
            <person name="Wilkins M.J."/>
        </authorList>
    </citation>
    <scope>NUCLEOTIDE SEQUENCE [LARGE SCALE GENOMIC DNA]</scope>
    <source>
        <strain evidence="4">Licking1014_7</strain>
    </source>
</reference>
<accession>A0A554LKF3</accession>
<evidence type="ECO:0008006" key="6">
    <source>
        <dbReference type="Google" id="ProtNLM"/>
    </source>
</evidence>
<dbReference type="EMBL" id="VMGK01000003">
    <property type="protein sequence ID" value="TSC93340.1"/>
    <property type="molecule type" value="Genomic_DNA"/>
</dbReference>
<dbReference type="Gene3D" id="3.30.70.1880">
    <property type="entry name" value="Protein of unknown function DUF881"/>
    <property type="match status" value="1"/>
</dbReference>
<organism evidence="4 5">
    <name type="scientific">Candidatus Berkelbacteria bacterium Licking1014_7</name>
    <dbReference type="NCBI Taxonomy" id="2017147"/>
    <lineage>
        <taxon>Bacteria</taxon>
        <taxon>Candidatus Berkelbacteria</taxon>
    </lineage>
</organism>
<proteinExistence type="inferred from homology"/>
<sequence length="242" mass="27145">MFPFTRLHRLKVQLSISLLIIGIGIGWLFATQFQTKPSRALNPVAPYLSLTQSQATLTRDQEDTKKKIKKLREEITDRQDELKSQQKTDKQLLEQIGLLKEQVGLTEIKGAGLVITLADSSKEAANIDSIVHAADMRDVVNVLWLSGAQTITINEQRLVYSTSIDSIINTILVNNTKITNPFVIRAIGETKKMKLALKTHSALSDIRRRVSEQGLVFHFEESRDITVAEFASSINLIYANTE</sequence>
<evidence type="ECO:0000256" key="3">
    <source>
        <dbReference type="SAM" id="Phobius"/>
    </source>
</evidence>
<dbReference type="PANTHER" id="PTHR37313">
    <property type="entry name" value="UPF0749 PROTEIN RV1825"/>
    <property type="match status" value="1"/>
</dbReference>
<keyword evidence="3" id="KW-0812">Transmembrane</keyword>
<dbReference type="Pfam" id="PF05949">
    <property type="entry name" value="DUF881"/>
    <property type="match status" value="1"/>
</dbReference>
<name>A0A554LKF3_9BACT</name>
<dbReference type="PANTHER" id="PTHR37313:SF2">
    <property type="entry name" value="UPF0749 PROTEIN YLXX"/>
    <property type="match status" value="1"/>
</dbReference>
<gene>
    <name evidence="4" type="ORF">CEN89_123</name>
</gene>
<evidence type="ECO:0000313" key="5">
    <source>
        <dbReference type="Proteomes" id="UP000315689"/>
    </source>
</evidence>
<feature type="coiled-coil region" evidence="2">
    <location>
        <begin position="54"/>
        <end position="88"/>
    </location>
</feature>
<evidence type="ECO:0000256" key="2">
    <source>
        <dbReference type="SAM" id="Coils"/>
    </source>
</evidence>
<protein>
    <recommendedName>
        <fullName evidence="6">DUF881 domain-containing protein</fullName>
    </recommendedName>
</protein>
<keyword evidence="3" id="KW-1133">Transmembrane helix</keyword>
<dbReference type="Proteomes" id="UP000315689">
    <property type="component" value="Unassembled WGS sequence"/>
</dbReference>